<dbReference type="GO" id="GO:0004843">
    <property type="term" value="F:cysteine-type deubiquitinase activity"/>
    <property type="evidence" value="ECO:0007669"/>
    <property type="project" value="UniProtKB-EC"/>
</dbReference>
<evidence type="ECO:0000313" key="11">
    <source>
        <dbReference type="Proteomes" id="UP000265703"/>
    </source>
</evidence>
<evidence type="ECO:0000313" key="10">
    <source>
        <dbReference type="EMBL" id="RIA93955.1"/>
    </source>
</evidence>
<keyword evidence="11" id="KW-1185">Reference proteome</keyword>
<dbReference type="GO" id="GO:0006508">
    <property type="term" value="P:proteolysis"/>
    <property type="evidence" value="ECO:0007669"/>
    <property type="project" value="UniProtKB-KW"/>
</dbReference>
<evidence type="ECO:0000256" key="3">
    <source>
        <dbReference type="ARBA" id="ARBA00012759"/>
    </source>
</evidence>
<name>A0A397TBZ4_9GLOM</name>
<dbReference type="InterPro" id="IPR024729">
    <property type="entry name" value="USP7_ICP0-binding_dom"/>
</dbReference>
<gene>
    <name evidence="10" type="ORF">C1645_818717</name>
</gene>
<evidence type="ECO:0000256" key="7">
    <source>
        <dbReference type="ARBA" id="ARBA00022807"/>
    </source>
</evidence>
<dbReference type="STRING" id="658196.A0A397TBZ4"/>
<dbReference type="Pfam" id="PF12436">
    <property type="entry name" value="USP7_ICP0_bdg"/>
    <property type="match status" value="2"/>
</dbReference>
<evidence type="ECO:0000256" key="1">
    <source>
        <dbReference type="ARBA" id="ARBA00000707"/>
    </source>
</evidence>
<dbReference type="Gene3D" id="3.10.20.90">
    <property type="entry name" value="Phosphatidylinositol 3-kinase Catalytic Subunit, Chain A, domain 1"/>
    <property type="match status" value="4"/>
</dbReference>
<feature type="domain" description="Ubiquitin carboxyl-terminal hydrolase 7 ICP0-binding" evidence="8">
    <location>
        <begin position="529"/>
        <end position="768"/>
    </location>
</feature>
<protein>
    <recommendedName>
        <fullName evidence="3">ubiquitinyl hydrolase 1</fullName>
        <ecNumber evidence="3">3.4.19.12</ecNumber>
    </recommendedName>
</protein>
<dbReference type="InterPro" id="IPR029346">
    <property type="entry name" value="USP_C"/>
</dbReference>
<sequence>MEEEPLYLTIVTAEKFKKHQGFDLANFEHQFLSDVHTYKMLKVVSYGAFKENISRNFNIPSEQLRFWVHVNRQNKTVRPDDPIPEYYYNISMGEIHAKMTSRRDGMELYMEVADKPFNEKTWFPPMEGNNYIIVFLKYFDPDKQTLEGLGHLYVRRFDKVGDYTRVLCEKKEFPPDIPLKIYEEIKPNMIEEMKLEFTFQQSQIQNGDIICFQKALIEKDYKLCTITNRIHTIPQYYRLLTTFSVKVVPPIVTAEKFKKYQGFDLANFDHSDIHIYKILKEEIYGAFKENISRTFNIPSEQVRFWVFVNRQNKTIRPDSPISESRFNISMGKIHPKMTSEMKLYMEVADKPFDDKTWFPPMEGNNHILIFLKYFDPDKQTLEGLGHLYVQKFDKVGDYTRVLCEKKEFPPDTPLKIYEEIKPNMIEEMKLESTFEQSQIQDGDIICFQKILTKKDYESYTITNRIHNITQFYELLMTFTVKVVTAEIFIKYQEFYLANFEHQYNISKIATYGAFKENVARRFNILPEQIRFWVLVSRENKIVRPHTLIPDSFLNKSMNEIHEKMIPLKNEIKLYMELADKKINGNWFPSMEENINIMVFLKYFDPDAQTFEGLGHLYVRKYGKLGDYNRDLCMKKNFPSDTPLTIYKENKPNIVQELNLKYTFTQSDIQNGDIICFQKTLTDKEIQEHTEAGRIHNILNFYNSLNLRTIVSFKPKLEDRNSKPQFDLILNKQWTYDKASVALYLNTDPFKIRLTATCHTLKRTTNQTLLNQTLTYEIPTVFYEILDESNIEPVKPKEPKTEKLFKIIWLGNIVKHEEIIDICLQKDAIVSEIITEILKKVTLSSPNARIRLYKVMNHKIQKEYKETELIGMIKEFTTLYAEEIPQDELLADFNDRIIQVFHFTKEPHRTHGIPFKFIIKNGETLADLKIRLQLRLDMNQNDFEKIRVAIFSILSVITCEKPVYPKDDDIIVLEKIFSKIYYLGLDHEIEDKPVYIRG</sequence>
<feature type="domain" description="Ubiquitin carboxyl-terminal hydrolase C-terminal" evidence="9">
    <location>
        <begin position="781"/>
        <end position="986"/>
    </location>
</feature>
<evidence type="ECO:0000259" key="8">
    <source>
        <dbReference type="Pfam" id="PF12436"/>
    </source>
</evidence>
<dbReference type="OrthoDB" id="289038at2759"/>
<keyword evidence="7" id="KW-0788">Thiol protease</keyword>
<comment type="catalytic activity">
    <reaction evidence="1">
        <text>Thiol-dependent hydrolysis of ester, thioester, amide, peptide and isopeptide bonds formed by the C-terminal Gly of ubiquitin (a 76-residue protein attached to proteins as an intracellular targeting signal).</text>
        <dbReference type="EC" id="3.4.19.12"/>
    </reaction>
</comment>
<dbReference type="EC" id="3.4.19.12" evidence="3"/>
<comment type="similarity">
    <text evidence="2">Belongs to the peptidase C19 family.</text>
</comment>
<evidence type="ECO:0000256" key="4">
    <source>
        <dbReference type="ARBA" id="ARBA00022670"/>
    </source>
</evidence>
<reference evidence="10 11" key="1">
    <citation type="submission" date="2018-06" db="EMBL/GenBank/DDBJ databases">
        <title>Comparative genomics reveals the genomic features of Rhizophagus irregularis, R. cerebriforme, R. diaphanum and Gigaspora rosea, and their symbiotic lifestyle signature.</title>
        <authorList>
            <person name="Morin E."/>
            <person name="San Clemente H."/>
            <person name="Chen E.C.H."/>
            <person name="De La Providencia I."/>
            <person name="Hainaut M."/>
            <person name="Kuo A."/>
            <person name="Kohler A."/>
            <person name="Murat C."/>
            <person name="Tang N."/>
            <person name="Roy S."/>
            <person name="Loubradou J."/>
            <person name="Henrissat B."/>
            <person name="Grigoriev I.V."/>
            <person name="Corradi N."/>
            <person name="Roux C."/>
            <person name="Martin F.M."/>
        </authorList>
    </citation>
    <scope>NUCLEOTIDE SEQUENCE [LARGE SCALE GENOMIC DNA]</scope>
    <source>
        <strain evidence="10 11">DAOM 227022</strain>
    </source>
</reference>
<dbReference type="Proteomes" id="UP000265703">
    <property type="component" value="Unassembled WGS sequence"/>
</dbReference>
<proteinExistence type="inferred from homology"/>
<accession>A0A397TBZ4</accession>
<keyword evidence="5" id="KW-0833">Ubl conjugation pathway</keyword>
<keyword evidence="6" id="KW-0378">Hydrolase</keyword>
<feature type="domain" description="Ubiquitin carboxyl-terminal hydrolase 7 ICP0-binding" evidence="8">
    <location>
        <begin position="64"/>
        <end position="248"/>
    </location>
</feature>
<comment type="caution">
    <text evidence="10">The sequence shown here is derived from an EMBL/GenBank/DDBJ whole genome shotgun (WGS) entry which is preliminary data.</text>
</comment>
<evidence type="ECO:0000256" key="6">
    <source>
        <dbReference type="ARBA" id="ARBA00022801"/>
    </source>
</evidence>
<dbReference type="Pfam" id="PF14533">
    <property type="entry name" value="USP7_C2"/>
    <property type="match status" value="1"/>
</dbReference>
<dbReference type="EMBL" id="QKYT01000093">
    <property type="protein sequence ID" value="RIA93955.1"/>
    <property type="molecule type" value="Genomic_DNA"/>
</dbReference>
<keyword evidence="4 10" id="KW-0645">Protease</keyword>
<evidence type="ECO:0000256" key="2">
    <source>
        <dbReference type="ARBA" id="ARBA00009085"/>
    </source>
</evidence>
<dbReference type="AlphaFoldDB" id="A0A397TBZ4"/>
<organism evidence="10 11">
    <name type="scientific">Glomus cerebriforme</name>
    <dbReference type="NCBI Taxonomy" id="658196"/>
    <lineage>
        <taxon>Eukaryota</taxon>
        <taxon>Fungi</taxon>
        <taxon>Fungi incertae sedis</taxon>
        <taxon>Mucoromycota</taxon>
        <taxon>Glomeromycotina</taxon>
        <taxon>Glomeromycetes</taxon>
        <taxon>Glomerales</taxon>
        <taxon>Glomeraceae</taxon>
        <taxon>Glomus</taxon>
    </lineage>
</organism>
<evidence type="ECO:0000259" key="9">
    <source>
        <dbReference type="Pfam" id="PF14533"/>
    </source>
</evidence>
<evidence type="ECO:0000256" key="5">
    <source>
        <dbReference type="ARBA" id="ARBA00022786"/>
    </source>
</evidence>